<organism evidence="2 3">
    <name type="scientific">Deinococcus cellulosilyticus (strain DSM 18568 / NBRC 106333 / KACC 11606 / 5516J-15)</name>
    <dbReference type="NCBI Taxonomy" id="1223518"/>
    <lineage>
        <taxon>Bacteria</taxon>
        <taxon>Thermotogati</taxon>
        <taxon>Deinococcota</taxon>
        <taxon>Deinococci</taxon>
        <taxon>Deinococcales</taxon>
        <taxon>Deinococcaceae</taxon>
        <taxon>Deinococcus</taxon>
    </lineage>
</organism>
<evidence type="ECO:0000256" key="1">
    <source>
        <dbReference type="SAM" id="MobiDB-lite"/>
    </source>
</evidence>
<sequence length="47" mass="5430">MDEKNQMPVPQDTAAKDRLRGYEAPKLRKHGKWNRVTTQVISIPIDP</sequence>
<evidence type="ECO:0000313" key="2">
    <source>
        <dbReference type="EMBL" id="GEM46860.1"/>
    </source>
</evidence>
<evidence type="ECO:0000313" key="3">
    <source>
        <dbReference type="Proteomes" id="UP000321306"/>
    </source>
</evidence>
<feature type="region of interest" description="Disordered" evidence="1">
    <location>
        <begin position="1"/>
        <end position="26"/>
    </location>
</feature>
<comment type="caution">
    <text evidence="2">The sequence shown here is derived from an EMBL/GenBank/DDBJ whole genome shotgun (WGS) entry which is preliminary data.</text>
</comment>
<dbReference type="AlphaFoldDB" id="A0A511N1Y4"/>
<dbReference type="RefSeq" id="WP_186815991.1">
    <property type="nucleotide sequence ID" value="NZ_BJXB01000010.1"/>
</dbReference>
<gene>
    <name evidence="2" type="ORF">DC3_24950</name>
</gene>
<proteinExistence type="predicted"/>
<dbReference type="EMBL" id="BJXB01000010">
    <property type="protein sequence ID" value="GEM46860.1"/>
    <property type="molecule type" value="Genomic_DNA"/>
</dbReference>
<dbReference type="Proteomes" id="UP000321306">
    <property type="component" value="Unassembled WGS sequence"/>
</dbReference>
<keyword evidence="3" id="KW-1185">Reference proteome</keyword>
<name>A0A511N1Y4_DEIC1</name>
<reference evidence="2 3" key="1">
    <citation type="submission" date="2019-07" db="EMBL/GenBank/DDBJ databases">
        <title>Whole genome shotgun sequence of Deinococcus cellulosilyticus NBRC 106333.</title>
        <authorList>
            <person name="Hosoyama A."/>
            <person name="Uohara A."/>
            <person name="Ohji S."/>
            <person name="Ichikawa N."/>
        </authorList>
    </citation>
    <scope>NUCLEOTIDE SEQUENCE [LARGE SCALE GENOMIC DNA]</scope>
    <source>
        <strain evidence="2 3">NBRC 106333</strain>
    </source>
</reference>
<accession>A0A511N1Y4</accession>
<protein>
    <submittedName>
        <fullName evidence="2">Uncharacterized protein</fullName>
    </submittedName>
</protein>
<feature type="compositionally biased region" description="Basic and acidic residues" evidence="1">
    <location>
        <begin position="14"/>
        <end position="26"/>
    </location>
</feature>